<accession>A0AA37SQN0</accession>
<protein>
    <recommendedName>
        <fullName evidence="9">Potassium channel domain-containing protein</fullName>
    </recommendedName>
</protein>
<reference evidence="10" key="1">
    <citation type="journal article" date="2014" name="Int. J. Syst. Evol. Microbiol.">
        <title>Complete genome sequence of Corynebacterium casei LMG S-19264T (=DSM 44701T), isolated from a smear-ripened cheese.</title>
        <authorList>
            <consortium name="US DOE Joint Genome Institute (JGI-PGF)"/>
            <person name="Walter F."/>
            <person name="Albersmeier A."/>
            <person name="Kalinowski J."/>
            <person name="Ruckert C."/>
        </authorList>
    </citation>
    <scope>NUCLEOTIDE SEQUENCE</scope>
    <source>
        <strain evidence="10">NBRC 108769</strain>
    </source>
</reference>
<feature type="transmembrane region" description="Helical" evidence="8">
    <location>
        <begin position="71"/>
        <end position="92"/>
    </location>
</feature>
<sequence length="108" mass="12525">MFTFIKTVISFLQDKNYRNLLMMTTAVIALGSITYHYLEGWSWVDCIYFCVITLTTIGYGDLSPITDAGKLFTIFYIVIGLGMILNFIQTVYNHYQDVRNIRNDKKSK</sequence>
<evidence type="ECO:0000313" key="11">
    <source>
        <dbReference type="Proteomes" id="UP001156666"/>
    </source>
</evidence>
<keyword evidence="6 8" id="KW-0472">Membrane</keyword>
<dbReference type="GO" id="GO:0005886">
    <property type="term" value="C:plasma membrane"/>
    <property type="evidence" value="ECO:0007669"/>
    <property type="project" value="TreeGrafter"/>
</dbReference>
<keyword evidence="2" id="KW-0813">Transport</keyword>
<evidence type="ECO:0000256" key="6">
    <source>
        <dbReference type="ARBA" id="ARBA00023136"/>
    </source>
</evidence>
<dbReference type="InterPro" id="IPR003280">
    <property type="entry name" value="2pore_dom_K_chnl"/>
</dbReference>
<keyword evidence="4 8" id="KW-1133">Transmembrane helix</keyword>
<keyword evidence="5" id="KW-0406">Ion transport</keyword>
<evidence type="ECO:0000256" key="2">
    <source>
        <dbReference type="ARBA" id="ARBA00022448"/>
    </source>
</evidence>
<organism evidence="10 11">
    <name type="scientific">Portibacter lacus</name>
    <dbReference type="NCBI Taxonomy" id="1099794"/>
    <lineage>
        <taxon>Bacteria</taxon>
        <taxon>Pseudomonadati</taxon>
        <taxon>Bacteroidota</taxon>
        <taxon>Saprospiria</taxon>
        <taxon>Saprospirales</taxon>
        <taxon>Haliscomenobacteraceae</taxon>
        <taxon>Portibacter</taxon>
    </lineage>
</organism>
<evidence type="ECO:0000256" key="1">
    <source>
        <dbReference type="ARBA" id="ARBA00004141"/>
    </source>
</evidence>
<dbReference type="GO" id="GO:0030322">
    <property type="term" value="P:stabilization of membrane potential"/>
    <property type="evidence" value="ECO:0007669"/>
    <property type="project" value="TreeGrafter"/>
</dbReference>
<dbReference type="InterPro" id="IPR013099">
    <property type="entry name" value="K_chnl_dom"/>
</dbReference>
<keyword evidence="11" id="KW-1185">Reference proteome</keyword>
<feature type="transmembrane region" description="Helical" evidence="8">
    <location>
        <begin position="20"/>
        <end position="38"/>
    </location>
</feature>
<dbReference type="GO" id="GO:0022841">
    <property type="term" value="F:potassium ion leak channel activity"/>
    <property type="evidence" value="ECO:0007669"/>
    <property type="project" value="TreeGrafter"/>
</dbReference>
<dbReference type="AlphaFoldDB" id="A0AA37SQN0"/>
<proteinExistence type="predicted"/>
<evidence type="ECO:0000256" key="4">
    <source>
        <dbReference type="ARBA" id="ARBA00022989"/>
    </source>
</evidence>
<gene>
    <name evidence="10" type="ORF">GCM10007940_26520</name>
</gene>
<dbReference type="RefSeq" id="WP_235291712.1">
    <property type="nucleotide sequence ID" value="NZ_BSOH01000014.1"/>
</dbReference>
<dbReference type="PANTHER" id="PTHR11003:SF291">
    <property type="entry name" value="IP11374P"/>
    <property type="match status" value="1"/>
</dbReference>
<dbReference type="Gene3D" id="1.10.287.70">
    <property type="match status" value="1"/>
</dbReference>
<evidence type="ECO:0000256" key="7">
    <source>
        <dbReference type="ARBA" id="ARBA00023303"/>
    </source>
</evidence>
<reference evidence="10" key="2">
    <citation type="submission" date="2023-01" db="EMBL/GenBank/DDBJ databases">
        <title>Draft genome sequence of Portibacter lacus strain NBRC 108769.</title>
        <authorList>
            <person name="Sun Q."/>
            <person name="Mori K."/>
        </authorList>
    </citation>
    <scope>NUCLEOTIDE SEQUENCE</scope>
    <source>
        <strain evidence="10">NBRC 108769</strain>
    </source>
</reference>
<evidence type="ECO:0000313" key="10">
    <source>
        <dbReference type="EMBL" id="GLR18037.1"/>
    </source>
</evidence>
<keyword evidence="7" id="KW-0407">Ion channel</keyword>
<dbReference type="Proteomes" id="UP001156666">
    <property type="component" value="Unassembled WGS sequence"/>
</dbReference>
<evidence type="ECO:0000256" key="5">
    <source>
        <dbReference type="ARBA" id="ARBA00023065"/>
    </source>
</evidence>
<dbReference type="GO" id="GO:0015271">
    <property type="term" value="F:outward rectifier potassium channel activity"/>
    <property type="evidence" value="ECO:0007669"/>
    <property type="project" value="TreeGrafter"/>
</dbReference>
<keyword evidence="3 8" id="KW-0812">Transmembrane</keyword>
<dbReference type="SUPFAM" id="SSF81324">
    <property type="entry name" value="Voltage-gated potassium channels"/>
    <property type="match status" value="1"/>
</dbReference>
<evidence type="ECO:0000256" key="3">
    <source>
        <dbReference type="ARBA" id="ARBA00022692"/>
    </source>
</evidence>
<dbReference type="Pfam" id="PF07885">
    <property type="entry name" value="Ion_trans_2"/>
    <property type="match status" value="1"/>
</dbReference>
<evidence type="ECO:0000256" key="8">
    <source>
        <dbReference type="SAM" id="Phobius"/>
    </source>
</evidence>
<comment type="subcellular location">
    <subcellularLocation>
        <location evidence="1">Membrane</location>
        <topology evidence="1">Multi-pass membrane protein</topology>
    </subcellularLocation>
</comment>
<name>A0AA37SQN0_9BACT</name>
<evidence type="ECO:0000259" key="9">
    <source>
        <dbReference type="Pfam" id="PF07885"/>
    </source>
</evidence>
<comment type="caution">
    <text evidence="10">The sequence shown here is derived from an EMBL/GenBank/DDBJ whole genome shotgun (WGS) entry which is preliminary data.</text>
</comment>
<feature type="domain" description="Potassium channel" evidence="9">
    <location>
        <begin position="23"/>
        <end position="92"/>
    </location>
</feature>
<dbReference type="EMBL" id="BSOH01000014">
    <property type="protein sequence ID" value="GLR18037.1"/>
    <property type="molecule type" value="Genomic_DNA"/>
</dbReference>
<dbReference type="PANTHER" id="PTHR11003">
    <property type="entry name" value="POTASSIUM CHANNEL, SUBFAMILY K"/>
    <property type="match status" value="1"/>
</dbReference>